<dbReference type="Gene3D" id="1.20.5.1030">
    <property type="entry name" value="Preprotein translocase secy subunit"/>
    <property type="match status" value="1"/>
</dbReference>
<dbReference type="GO" id="GO:0006605">
    <property type="term" value="P:protein targeting"/>
    <property type="evidence" value="ECO:0007669"/>
    <property type="project" value="UniProtKB-UniRule"/>
</dbReference>
<comment type="subcellular location">
    <subcellularLocation>
        <location evidence="9">Cell membrane</location>
        <topology evidence="9">Single-pass membrane protein</topology>
    </subcellularLocation>
    <subcellularLocation>
        <location evidence="1">Membrane</location>
    </subcellularLocation>
</comment>
<evidence type="ECO:0000256" key="3">
    <source>
        <dbReference type="ARBA" id="ARBA00022475"/>
    </source>
</evidence>
<dbReference type="GO" id="GO:0009306">
    <property type="term" value="P:protein secretion"/>
    <property type="evidence" value="ECO:0007669"/>
    <property type="project" value="UniProtKB-UniRule"/>
</dbReference>
<gene>
    <name evidence="9" type="primary">secE</name>
    <name evidence="10" type="ORF">skT53_23390</name>
</gene>
<dbReference type="EMBL" id="AP023366">
    <property type="protein sequence ID" value="BCJ87354.1"/>
    <property type="molecule type" value="Genomic_DNA"/>
</dbReference>
<reference evidence="10 11" key="1">
    <citation type="submission" date="2020-08" db="EMBL/GenBank/DDBJ databases">
        <title>Complete Genome Sequence of Effusibacillus dendaii Strain skT53, Isolated from Farmland soil.</title>
        <authorList>
            <person name="Konishi T."/>
            <person name="Kawasaki H."/>
        </authorList>
    </citation>
    <scope>NUCLEOTIDE SEQUENCE [LARGE SCALE GENOMIC DNA]</scope>
    <source>
        <strain evidence="11">skT53</strain>
    </source>
</reference>
<dbReference type="PANTHER" id="PTHR33910:SF1">
    <property type="entry name" value="PROTEIN TRANSLOCASE SUBUNIT SECE"/>
    <property type="match status" value="1"/>
</dbReference>
<proteinExistence type="inferred from homology"/>
<name>A0A7I8DBA6_9BACL</name>
<keyword evidence="4 9" id="KW-0812">Transmembrane</keyword>
<comment type="subunit">
    <text evidence="9">Component of the Sec protein translocase complex. Heterotrimer consisting of SecY, SecE and SecG subunits. The heterotrimers can form oligomers, although 1 heterotrimer is thought to be able to translocate proteins. Interacts with the ribosome. Interacts with SecDF, and other proteins may be involved. Interacts with SecA.</text>
</comment>
<sequence length="65" mass="7445">MSKMAGVVSFFRDAWGELKRVRWPNRKELFSYTVVVITTCIVMALVIFLFDLGISELLHLIGLGR</sequence>
<dbReference type="InterPro" id="IPR038379">
    <property type="entry name" value="SecE_sf"/>
</dbReference>
<evidence type="ECO:0000256" key="4">
    <source>
        <dbReference type="ARBA" id="ARBA00022692"/>
    </source>
</evidence>
<comment type="similarity">
    <text evidence="9">Belongs to the SecE/SEC61-gamma family.</text>
</comment>
<keyword evidence="11" id="KW-1185">Reference proteome</keyword>
<dbReference type="NCBIfam" id="TIGR00964">
    <property type="entry name" value="secE_bact"/>
    <property type="match status" value="1"/>
</dbReference>
<dbReference type="GO" id="GO:0008320">
    <property type="term" value="F:protein transmembrane transporter activity"/>
    <property type="evidence" value="ECO:0007669"/>
    <property type="project" value="UniProtKB-UniRule"/>
</dbReference>
<evidence type="ECO:0000256" key="1">
    <source>
        <dbReference type="ARBA" id="ARBA00004370"/>
    </source>
</evidence>
<evidence type="ECO:0000256" key="6">
    <source>
        <dbReference type="ARBA" id="ARBA00022989"/>
    </source>
</evidence>
<keyword evidence="8 9" id="KW-0472">Membrane</keyword>
<dbReference type="AlphaFoldDB" id="A0A7I8DBA6"/>
<dbReference type="PANTHER" id="PTHR33910">
    <property type="entry name" value="PROTEIN TRANSLOCASE SUBUNIT SECE"/>
    <property type="match status" value="1"/>
</dbReference>
<dbReference type="KEGG" id="eff:skT53_23390"/>
<evidence type="ECO:0000256" key="8">
    <source>
        <dbReference type="ARBA" id="ARBA00023136"/>
    </source>
</evidence>
<accession>A0A7I8DBA6</accession>
<keyword evidence="7 9" id="KW-0811">Translocation</keyword>
<dbReference type="Pfam" id="PF00584">
    <property type="entry name" value="SecE"/>
    <property type="match status" value="1"/>
</dbReference>
<keyword evidence="6 9" id="KW-1133">Transmembrane helix</keyword>
<feature type="transmembrane region" description="Helical" evidence="9">
    <location>
        <begin position="29"/>
        <end position="50"/>
    </location>
</feature>
<evidence type="ECO:0000256" key="7">
    <source>
        <dbReference type="ARBA" id="ARBA00023010"/>
    </source>
</evidence>
<dbReference type="InterPro" id="IPR001901">
    <property type="entry name" value="Translocase_SecE/Sec61-g"/>
</dbReference>
<evidence type="ECO:0000256" key="5">
    <source>
        <dbReference type="ARBA" id="ARBA00022927"/>
    </source>
</evidence>
<dbReference type="RefSeq" id="WP_200757256.1">
    <property type="nucleotide sequence ID" value="NZ_AP023366.1"/>
</dbReference>
<keyword evidence="2 9" id="KW-0813">Transport</keyword>
<comment type="function">
    <text evidence="9">Essential subunit of the Sec protein translocation channel SecYEG. Clamps together the 2 halves of SecY. May contact the channel plug during translocation.</text>
</comment>
<dbReference type="GO" id="GO:0065002">
    <property type="term" value="P:intracellular protein transmembrane transport"/>
    <property type="evidence" value="ECO:0007669"/>
    <property type="project" value="UniProtKB-UniRule"/>
</dbReference>
<dbReference type="InterPro" id="IPR005807">
    <property type="entry name" value="SecE_bac"/>
</dbReference>
<evidence type="ECO:0000313" key="11">
    <source>
        <dbReference type="Proteomes" id="UP000593802"/>
    </source>
</evidence>
<evidence type="ECO:0000256" key="2">
    <source>
        <dbReference type="ARBA" id="ARBA00022448"/>
    </source>
</evidence>
<dbReference type="GO" id="GO:0005886">
    <property type="term" value="C:plasma membrane"/>
    <property type="evidence" value="ECO:0007669"/>
    <property type="project" value="UniProtKB-SubCell"/>
</dbReference>
<keyword evidence="5 9" id="KW-0653">Protein transport</keyword>
<organism evidence="10 11">
    <name type="scientific">Effusibacillus dendaii</name>
    <dbReference type="NCBI Taxonomy" id="2743772"/>
    <lineage>
        <taxon>Bacteria</taxon>
        <taxon>Bacillati</taxon>
        <taxon>Bacillota</taxon>
        <taxon>Bacilli</taxon>
        <taxon>Bacillales</taxon>
        <taxon>Alicyclobacillaceae</taxon>
        <taxon>Effusibacillus</taxon>
    </lineage>
</organism>
<keyword evidence="3 9" id="KW-1003">Cell membrane</keyword>
<evidence type="ECO:0000256" key="9">
    <source>
        <dbReference type="HAMAP-Rule" id="MF_00422"/>
    </source>
</evidence>
<protein>
    <recommendedName>
        <fullName evidence="9">Protein translocase subunit SecE</fullName>
    </recommendedName>
</protein>
<dbReference type="GO" id="GO:0043952">
    <property type="term" value="P:protein transport by the Sec complex"/>
    <property type="evidence" value="ECO:0007669"/>
    <property type="project" value="UniProtKB-UniRule"/>
</dbReference>
<dbReference type="Proteomes" id="UP000593802">
    <property type="component" value="Chromosome"/>
</dbReference>
<dbReference type="HAMAP" id="MF_00422">
    <property type="entry name" value="SecE"/>
    <property type="match status" value="1"/>
</dbReference>
<dbReference type="PROSITE" id="PS01067">
    <property type="entry name" value="SECE_SEC61G"/>
    <property type="match status" value="1"/>
</dbReference>
<evidence type="ECO:0000313" key="10">
    <source>
        <dbReference type="EMBL" id="BCJ87354.1"/>
    </source>
</evidence>